<keyword evidence="8" id="KW-0594">Phospholipid biosynthesis</keyword>
<evidence type="ECO:0000256" key="10">
    <source>
        <dbReference type="SAM" id="Phobius"/>
    </source>
</evidence>
<evidence type="ECO:0000256" key="2">
    <source>
        <dbReference type="ARBA" id="ARBA00022516"/>
    </source>
</evidence>
<keyword evidence="1" id="KW-1003">Cell membrane</keyword>
<dbReference type="PANTHER" id="PTHR30309">
    <property type="entry name" value="INNER MEMBRANE PROTEIN YGIH"/>
    <property type="match status" value="1"/>
</dbReference>
<feature type="transmembrane region" description="Helical" evidence="10">
    <location>
        <begin position="75"/>
        <end position="96"/>
    </location>
</feature>
<dbReference type="GO" id="GO:0008654">
    <property type="term" value="P:phospholipid biosynthetic process"/>
    <property type="evidence" value="ECO:0007669"/>
    <property type="project" value="UniProtKB-KW"/>
</dbReference>
<evidence type="ECO:0000313" key="11">
    <source>
        <dbReference type="EMBL" id="MBC8537183.1"/>
    </source>
</evidence>
<keyword evidence="4 10" id="KW-0812">Transmembrane</keyword>
<accession>A0A926HVC2</accession>
<keyword evidence="9" id="KW-1208">Phospholipid metabolism</keyword>
<name>A0A926HVC2_9FIRM</name>
<dbReference type="GO" id="GO:0043772">
    <property type="term" value="F:acyl-phosphate glycerol-3-phosphate acyltransferase activity"/>
    <property type="evidence" value="ECO:0007669"/>
    <property type="project" value="InterPro"/>
</dbReference>
<feature type="transmembrane region" description="Helical" evidence="10">
    <location>
        <begin position="108"/>
        <end position="140"/>
    </location>
</feature>
<dbReference type="PANTHER" id="PTHR30309:SF0">
    <property type="entry name" value="GLYCEROL-3-PHOSPHATE ACYLTRANSFERASE-RELATED"/>
    <property type="match status" value="1"/>
</dbReference>
<comment type="caution">
    <text evidence="11">The sequence shown here is derived from an EMBL/GenBank/DDBJ whole genome shotgun (WGS) entry which is preliminary data.</text>
</comment>
<gene>
    <name evidence="11" type="ORF">H8695_10845</name>
</gene>
<dbReference type="RefSeq" id="WP_249301568.1">
    <property type="nucleotide sequence ID" value="NZ_JACRSP010000005.1"/>
</dbReference>
<keyword evidence="6" id="KW-0443">Lipid metabolism</keyword>
<feature type="transmembrane region" description="Helical" evidence="10">
    <location>
        <begin position="152"/>
        <end position="180"/>
    </location>
</feature>
<evidence type="ECO:0000256" key="3">
    <source>
        <dbReference type="ARBA" id="ARBA00022679"/>
    </source>
</evidence>
<dbReference type="AlphaFoldDB" id="A0A926HVC2"/>
<keyword evidence="11" id="KW-0012">Acyltransferase</keyword>
<evidence type="ECO:0000256" key="1">
    <source>
        <dbReference type="ARBA" id="ARBA00022475"/>
    </source>
</evidence>
<keyword evidence="5 10" id="KW-1133">Transmembrane helix</keyword>
<keyword evidence="12" id="KW-1185">Reference proteome</keyword>
<dbReference type="SMART" id="SM01207">
    <property type="entry name" value="G3P_acyltransf"/>
    <property type="match status" value="1"/>
</dbReference>
<dbReference type="GO" id="GO:0005886">
    <property type="term" value="C:plasma membrane"/>
    <property type="evidence" value="ECO:0007669"/>
    <property type="project" value="InterPro"/>
</dbReference>
<evidence type="ECO:0000256" key="6">
    <source>
        <dbReference type="ARBA" id="ARBA00023098"/>
    </source>
</evidence>
<feature type="transmembrane region" description="Helical" evidence="10">
    <location>
        <begin position="45"/>
        <end position="63"/>
    </location>
</feature>
<dbReference type="InterPro" id="IPR003811">
    <property type="entry name" value="G3P_acylTferase_PlsY"/>
</dbReference>
<keyword evidence="2" id="KW-0444">Lipid biosynthesis</keyword>
<dbReference type="Pfam" id="PF02660">
    <property type="entry name" value="G3P_acyltransf"/>
    <property type="match status" value="1"/>
</dbReference>
<proteinExistence type="predicted"/>
<evidence type="ECO:0000256" key="7">
    <source>
        <dbReference type="ARBA" id="ARBA00023136"/>
    </source>
</evidence>
<evidence type="ECO:0000313" key="12">
    <source>
        <dbReference type="Proteomes" id="UP000620366"/>
    </source>
</evidence>
<evidence type="ECO:0000256" key="9">
    <source>
        <dbReference type="ARBA" id="ARBA00023264"/>
    </source>
</evidence>
<sequence>MRVALYVLLGFFSGSVMYSRLLPLHLCGIDIVAASDDGNPGTANVFKHAGVGLGVCCLLLDMGKGFLPVYLARRALAIDALPFAAVIAAPVAGHAFSPFLKGEGGKAIAASFGALLALLPHSYAVFVLAVYYLFFSLVVIIRPNHRRSIVTYGLFCATMLCMGASPGVSLGCMLISLIVIDRHLHARLAARRAAAQTD</sequence>
<organism evidence="11 12">
    <name type="scientific">Feifania hominis</name>
    <dbReference type="NCBI Taxonomy" id="2763660"/>
    <lineage>
        <taxon>Bacteria</taxon>
        <taxon>Bacillati</taxon>
        <taxon>Bacillota</taxon>
        <taxon>Clostridia</taxon>
        <taxon>Eubacteriales</taxon>
        <taxon>Feifaniaceae</taxon>
        <taxon>Feifania</taxon>
    </lineage>
</organism>
<protein>
    <submittedName>
        <fullName evidence="11">Glycerol-3-phosphate acyltransferase</fullName>
    </submittedName>
</protein>
<keyword evidence="3" id="KW-0808">Transferase</keyword>
<evidence type="ECO:0000256" key="4">
    <source>
        <dbReference type="ARBA" id="ARBA00022692"/>
    </source>
</evidence>
<dbReference type="EMBL" id="JACRSP010000005">
    <property type="protein sequence ID" value="MBC8537183.1"/>
    <property type="molecule type" value="Genomic_DNA"/>
</dbReference>
<evidence type="ECO:0000256" key="5">
    <source>
        <dbReference type="ARBA" id="ARBA00022989"/>
    </source>
</evidence>
<dbReference type="Proteomes" id="UP000620366">
    <property type="component" value="Unassembled WGS sequence"/>
</dbReference>
<keyword evidence="7 10" id="KW-0472">Membrane</keyword>
<evidence type="ECO:0000256" key="8">
    <source>
        <dbReference type="ARBA" id="ARBA00023209"/>
    </source>
</evidence>
<reference evidence="11" key="1">
    <citation type="submission" date="2020-08" db="EMBL/GenBank/DDBJ databases">
        <title>Genome public.</title>
        <authorList>
            <person name="Liu C."/>
            <person name="Sun Q."/>
        </authorList>
    </citation>
    <scope>NUCLEOTIDE SEQUENCE</scope>
    <source>
        <strain evidence="11">BX7</strain>
    </source>
</reference>